<keyword evidence="1" id="KW-0234">DNA repair</keyword>
<protein>
    <recommendedName>
        <fullName evidence="1">ATP-dependent DNA helicase</fullName>
        <ecNumber evidence="1">5.6.2.3</ecNumber>
    </recommendedName>
</protein>
<feature type="domain" description="DNA helicase Pif1-like DEAD-box helicase" evidence="2">
    <location>
        <begin position="7"/>
        <end position="94"/>
    </location>
</feature>
<comment type="catalytic activity">
    <reaction evidence="1">
        <text>ATP + H2O = ADP + phosphate + H(+)</text>
        <dbReference type="Rhea" id="RHEA:13065"/>
        <dbReference type="ChEBI" id="CHEBI:15377"/>
        <dbReference type="ChEBI" id="CHEBI:15378"/>
        <dbReference type="ChEBI" id="CHEBI:30616"/>
        <dbReference type="ChEBI" id="CHEBI:43474"/>
        <dbReference type="ChEBI" id="CHEBI:456216"/>
        <dbReference type="EC" id="5.6.2.3"/>
    </reaction>
</comment>
<dbReference type="EMBL" id="BGPR01004438">
    <property type="protein sequence ID" value="GBM99660.1"/>
    <property type="molecule type" value="Genomic_DNA"/>
</dbReference>
<dbReference type="InterPro" id="IPR027417">
    <property type="entry name" value="P-loop_NTPase"/>
</dbReference>
<organism evidence="3 4">
    <name type="scientific">Araneus ventricosus</name>
    <name type="common">Orbweaver spider</name>
    <name type="synonym">Epeira ventricosa</name>
    <dbReference type="NCBI Taxonomy" id="182803"/>
    <lineage>
        <taxon>Eukaryota</taxon>
        <taxon>Metazoa</taxon>
        <taxon>Ecdysozoa</taxon>
        <taxon>Arthropoda</taxon>
        <taxon>Chelicerata</taxon>
        <taxon>Arachnida</taxon>
        <taxon>Araneae</taxon>
        <taxon>Araneomorphae</taxon>
        <taxon>Entelegynae</taxon>
        <taxon>Araneoidea</taxon>
        <taxon>Araneidae</taxon>
        <taxon>Araneus</taxon>
    </lineage>
</organism>
<dbReference type="EC" id="5.6.2.3" evidence="1"/>
<dbReference type="GO" id="GO:0006281">
    <property type="term" value="P:DNA repair"/>
    <property type="evidence" value="ECO:0007669"/>
    <property type="project" value="UniProtKB-KW"/>
</dbReference>
<evidence type="ECO:0000313" key="3">
    <source>
        <dbReference type="EMBL" id="GBM99660.1"/>
    </source>
</evidence>
<dbReference type="GO" id="GO:0005524">
    <property type="term" value="F:ATP binding"/>
    <property type="evidence" value="ECO:0007669"/>
    <property type="project" value="UniProtKB-KW"/>
</dbReference>
<sequence length="110" mass="12416">MTWKMYFRNVKIIVWDECTMASKAGVEDLDRTLQGIRNCNCLIGGVTVILAGDFGQTLPVVPRGTRDDEVRACLKSSYLWSKVSMRVILKGNIKAEEFPKLQLNICDGKF</sequence>
<dbReference type="GO" id="GO:0043139">
    <property type="term" value="F:5'-3' DNA helicase activity"/>
    <property type="evidence" value="ECO:0007669"/>
    <property type="project" value="UniProtKB-EC"/>
</dbReference>
<keyword evidence="1" id="KW-0347">Helicase</keyword>
<dbReference type="OrthoDB" id="6431410at2759"/>
<name>A0A4Y2KB84_ARAVE</name>
<keyword evidence="1" id="KW-0547">Nucleotide-binding</keyword>
<dbReference type="PANTHER" id="PTHR10492">
    <property type="match status" value="1"/>
</dbReference>
<evidence type="ECO:0000256" key="1">
    <source>
        <dbReference type="RuleBase" id="RU363044"/>
    </source>
</evidence>
<evidence type="ECO:0000313" key="4">
    <source>
        <dbReference type="Proteomes" id="UP000499080"/>
    </source>
</evidence>
<dbReference type="PANTHER" id="PTHR10492:SF94">
    <property type="entry name" value="ATP-DEPENDENT DNA HELICASE"/>
    <property type="match status" value="1"/>
</dbReference>
<keyword evidence="1" id="KW-0233">DNA recombination</keyword>
<dbReference type="Gene3D" id="3.40.50.300">
    <property type="entry name" value="P-loop containing nucleotide triphosphate hydrolases"/>
    <property type="match status" value="1"/>
</dbReference>
<dbReference type="InterPro" id="IPR010285">
    <property type="entry name" value="DNA_helicase_pif1-like_DEAD"/>
</dbReference>
<dbReference type="GO" id="GO:0016887">
    <property type="term" value="F:ATP hydrolysis activity"/>
    <property type="evidence" value="ECO:0007669"/>
    <property type="project" value="RHEA"/>
</dbReference>
<keyword evidence="1" id="KW-0227">DNA damage</keyword>
<keyword evidence="1" id="KW-0067">ATP-binding</keyword>
<dbReference type="GO" id="GO:0000723">
    <property type="term" value="P:telomere maintenance"/>
    <property type="evidence" value="ECO:0007669"/>
    <property type="project" value="InterPro"/>
</dbReference>
<dbReference type="Proteomes" id="UP000499080">
    <property type="component" value="Unassembled WGS sequence"/>
</dbReference>
<comment type="caution">
    <text evidence="3">The sequence shown here is derived from an EMBL/GenBank/DDBJ whole genome shotgun (WGS) entry which is preliminary data.</text>
</comment>
<keyword evidence="1" id="KW-0378">Hydrolase</keyword>
<evidence type="ECO:0000259" key="2">
    <source>
        <dbReference type="Pfam" id="PF05970"/>
    </source>
</evidence>
<gene>
    <name evidence="3" type="ORF">AVEN_257775_1</name>
</gene>
<dbReference type="Pfam" id="PF05970">
    <property type="entry name" value="PIF1"/>
    <property type="match status" value="1"/>
</dbReference>
<reference evidence="3 4" key="1">
    <citation type="journal article" date="2019" name="Sci. Rep.">
        <title>Orb-weaving spider Araneus ventricosus genome elucidates the spidroin gene catalogue.</title>
        <authorList>
            <person name="Kono N."/>
            <person name="Nakamura H."/>
            <person name="Ohtoshi R."/>
            <person name="Moran D.A.P."/>
            <person name="Shinohara A."/>
            <person name="Yoshida Y."/>
            <person name="Fujiwara M."/>
            <person name="Mori M."/>
            <person name="Tomita M."/>
            <person name="Arakawa K."/>
        </authorList>
    </citation>
    <scope>NUCLEOTIDE SEQUENCE [LARGE SCALE GENOMIC DNA]</scope>
</reference>
<comment type="cofactor">
    <cofactor evidence="1">
        <name>Mg(2+)</name>
        <dbReference type="ChEBI" id="CHEBI:18420"/>
    </cofactor>
</comment>
<dbReference type="GO" id="GO:0006310">
    <property type="term" value="P:DNA recombination"/>
    <property type="evidence" value="ECO:0007669"/>
    <property type="project" value="UniProtKB-KW"/>
</dbReference>
<proteinExistence type="inferred from homology"/>
<comment type="similarity">
    <text evidence="1">Belongs to the helicase family.</text>
</comment>
<dbReference type="AlphaFoldDB" id="A0A4Y2KB84"/>
<keyword evidence="4" id="KW-1185">Reference proteome</keyword>
<accession>A0A4Y2KB84</accession>